<organism evidence="4 5">
    <name type="scientific">Metschnikowia bicuspidata var. bicuspidata NRRL YB-4993</name>
    <dbReference type="NCBI Taxonomy" id="869754"/>
    <lineage>
        <taxon>Eukaryota</taxon>
        <taxon>Fungi</taxon>
        <taxon>Dikarya</taxon>
        <taxon>Ascomycota</taxon>
        <taxon>Saccharomycotina</taxon>
        <taxon>Pichiomycetes</taxon>
        <taxon>Metschnikowiaceae</taxon>
        <taxon>Metschnikowia</taxon>
    </lineage>
</organism>
<keyword evidence="5" id="KW-1185">Reference proteome</keyword>
<evidence type="ECO:0000256" key="2">
    <source>
        <dbReference type="SAM" id="Coils"/>
    </source>
</evidence>
<feature type="coiled-coil region" evidence="2">
    <location>
        <begin position="531"/>
        <end position="565"/>
    </location>
</feature>
<gene>
    <name evidence="4" type="ORF">METBIDRAFT_9074</name>
</gene>
<dbReference type="STRING" id="869754.A0A1A0HFN0"/>
<dbReference type="Proteomes" id="UP000092555">
    <property type="component" value="Unassembled WGS sequence"/>
</dbReference>
<dbReference type="AlphaFoldDB" id="A0A1A0HFN0"/>
<dbReference type="GeneID" id="30032285"/>
<dbReference type="InterPro" id="IPR024527">
    <property type="entry name" value="Eisosome1"/>
</dbReference>
<evidence type="ECO:0000256" key="3">
    <source>
        <dbReference type="SAM" id="MobiDB-lite"/>
    </source>
</evidence>
<dbReference type="PANTHER" id="PTHR28298:SF1">
    <property type="entry name" value="EISOSOME PROTEIN 1"/>
    <property type="match status" value="1"/>
</dbReference>
<evidence type="ECO:0008006" key="6">
    <source>
        <dbReference type="Google" id="ProtNLM"/>
    </source>
</evidence>
<dbReference type="PANTHER" id="PTHR28298">
    <property type="entry name" value="EISOSOME PROTEIN 1"/>
    <property type="match status" value="1"/>
</dbReference>
<keyword evidence="2" id="KW-0175">Coiled coil</keyword>
<sequence length="719" mass="79732">MSSVYQAQGKPLSQQAIYQQKLRLGHFNSPSKPSVGVASSASDAAALLAASTDLSVKPSYERLRAAPEAHTAASSVNMNKAREPVPEPAANPDLGVPLSYNRGSVYKQAHTNSTSTMTLRISPEKLVSKHGLVSKPSRASTLDYGKISLVADKNSSLLLDKRFNPGQDNRSGLASKPIEDSTRNAGLLAAQSAGRSVTMKHGAGYTDSVSSQKSSLTFQAADVVDAALLAAASAKAKERLSPTNAINLSDLREQAQLYSKALATAQKNSEERLKAHNSGMIDLGGGLSLPASEVDKLANLIVQPVLDDLNTKASSQREFEQAQDFKQSELKLLHLKAKKDEENHRHSVKVQRLKEKDQRVLANEERKKGEDDQFVEYQTEQNTLVDTKTQELRDLQAKFAEEKTVLLTEKQENEDRIAEEEAGLIKGRKEELESMQNEKDEILKPTLDELTIENEKLKNLTDTKDQLTSEVRSGETFKAEYEAKIKELKEKLELVQTNIEATTLEHQEFFAKREATDKEVKELEESTGHALQEIDNNHKELHGEIEALSKEKEDKIATKANHKKDIHLQVDDLVKGEHEVNKHLPEHMRESIDEDKIRDMGSLFSSDEEKETKKETKKAEPKEAKKEVTPVPVKSEPVKKVEASPKNSSKKKGFRARLKSAFQPPVASKQDVKTPKESNAASSKTVKADRQESISTSNFDDEISIRGNQNTKGHFKEEI</sequence>
<dbReference type="GO" id="GO:0070941">
    <property type="term" value="P:eisosome assembly"/>
    <property type="evidence" value="ECO:0007669"/>
    <property type="project" value="TreeGrafter"/>
</dbReference>
<feature type="compositionally biased region" description="Basic and acidic residues" evidence="3">
    <location>
        <begin position="610"/>
        <end position="628"/>
    </location>
</feature>
<feature type="compositionally biased region" description="Basic and acidic residues" evidence="3">
    <location>
        <begin position="577"/>
        <end position="599"/>
    </location>
</feature>
<name>A0A1A0HFN0_9ASCO</name>
<protein>
    <recommendedName>
        <fullName evidence="6">Eisosome protein 1</fullName>
    </recommendedName>
</protein>
<proteinExistence type="inferred from homology"/>
<evidence type="ECO:0000313" key="4">
    <source>
        <dbReference type="EMBL" id="OBA22702.1"/>
    </source>
</evidence>
<comment type="caution">
    <text evidence="4">The sequence shown here is derived from an EMBL/GenBank/DDBJ whole genome shotgun (WGS) entry which is preliminary data.</text>
</comment>
<reference evidence="4 5" key="1">
    <citation type="submission" date="2016-05" db="EMBL/GenBank/DDBJ databases">
        <title>Comparative genomics of biotechnologically important yeasts.</title>
        <authorList>
            <consortium name="DOE Joint Genome Institute"/>
            <person name="Riley R."/>
            <person name="Haridas S."/>
            <person name="Wolfe K.H."/>
            <person name="Lopes M.R."/>
            <person name="Hittinger C.T."/>
            <person name="Goker M."/>
            <person name="Salamov A."/>
            <person name="Wisecaver J."/>
            <person name="Long T.M."/>
            <person name="Aerts A.L."/>
            <person name="Barry K."/>
            <person name="Choi C."/>
            <person name="Clum A."/>
            <person name="Coughlan A.Y."/>
            <person name="Deshpande S."/>
            <person name="Douglass A.P."/>
            <person name="Hanson S.J."/>
            <person name="Klenk H.-P."/>
            <person name="LaButti K."/>
            <person name="Lapidus A."/>
            <person name="Lindquist E."/>
            <person name="Lipzen A."/>
            <person name="Meier-kolthoff J.P."/>
            <person name="Ohm R.A."/>
            <person name="Otillar R.P."/>
            <person name="Pangilinan J."/>
            <person name="Peng Y."/>
            <person name="Rokas A."/>
            <person name="Rosa C.A."/>
            <person name="Scheuner C."/>
            <person name="Sibirny A.A."/>
            <person name="Slot J.C."/>
            <person name="Stielow J.B."/>
            <person name="Sun H."/>
            <person name="Kurtzman C.P."/>
            <person name="Blackwell M."/>
            <person name="Grigoriev I.V."/>
            <person name="Jeffries T.W."/>
        </authorList>
    </citation>
    <scope>NUCLEOTIDE SEQUENCE [LARGE SCALE GENOMIC DNA]</scope>
    <source>
        <strain evidence="4 5">NRRL YB-4993</strain>
    </source>
</reference>
<evidence type="ECO:0000313" key="5">
    <source>
        <dbReference type="Proteomes" id="UP000092555"/>
    </source>
</evidence>
<dbReference type="Pfam" id="PF12757">
    <property type="entry name" value="Eisosome1"/>
    <property type="match status" value="1"/>
</dbReference>
<evidence type="ECO:0000256" key="1">
    <source>
        <dbReference type="ARBA" id="ARBA00008528"/>
    </source>
</evidence>
<dbReference type="OrthoDB" id="4070583at2759"/>
<feature type="compositionally biased region" description="Basic residues" evidence="3">
    <location>
        <begin position="648"/>
        <end position="658"/>
    </location>
</feature>
<feature type="region of interest" description="Disordered" evidence="3">
    <location>
        <begin position="577"/>
        <end position="719"/>
    </location>
</feature>
<dbReference type="EMBL" id="LXTC01000001">
    <property type="protein sequence ID" value="OBA22702.1"/>
    <property type="molecule type" value="Genomic_DNA"/>
</dbReference>
<accession>A0A1A0HFN0</accession>
<dbReference type="RefSeq" id="XP_018713183.1">
    <property type="nucleotide sequence ID" value="XM_018859310.1"/>
</dbReference>
<comment type="similarity">
    <text evidence="1">Belongs to the EIS1 family.</text>
</comment>
<feature type="region of interest" description="Disordered" evidence="3">
    <location>
        <begin position="67"/>
        <end position="93"/>
    </location>
</feature>
<feature type="coiled-coil region" evidence="2">
    <location>
        <begin position="450"/>
        <end position="505"/>
    </location>
</feature>